<sequence length="163" mass="17728">MRVNLKTILVFALLLAAFSLPAEAGELAAKEGQYLGWGIITKTDPGFASVTYHWKTYPDYPDNENHVFYPGDLIAQQKINCCDSGAIIYSSLCAGKVHLLVRFNGYRTAHQITESVLDPGQETIIGSVVDSGDAAIIIKLLSIGANGKASFAISQITLRQLRR</sequence>
<feature type="signal peptide" evidence="1">
    <location>
        <begin position="1"/>
        <end position="24"/>
    </location>
</feature>
<organism evidence="2 3">
    <name type="scientific">Candidatus Falkowbacteria bacterium RIFOXYA2_FULL_47_19</name>
    <dbReference type="NCBI Taxonomy" id="1797994"/>
    <lineage>
        <taxon>Bacteria</taxon>
        <taxon>Candidatus Falkowiibacteriota</taxon>
    </lineage>
</organism>
<evidence type="ECO:0000256" key="1">
    <source>
        <dbReference type="SAM" id="SignalP"/>
    </source>
</evidence>
<dbReference type="AlphaFoldDB" id="A0A1F5SG09"/>
<name>A0A1F5SG09_9BACT</name>
<evidence type="ECO:0008006" key="4">
    <source>
        <dbReference type="Google" id="ProtNLM"/>
    </source>
</evidence>
<evidence type="ECO:0000313" key="2">
    <source>
        <dbReference type="EMBL" id="OGF25657.1"/>
    </source>
</evidence>
<keyword evidence="1" id="KW-0732">Signal</keyword>
<evidence type="ECO:0000313" key="3">
    <source>
        <dbReference type="Proteomes" id="UP000178367"/>
    </source>
</evidence>
<reference evidence="2 3" key="1">
    <citation type="journal article" date="2016" name="Nat. Commun.">
        <title>Thousands of microbial genomes shed light on interconnected biogeochemical processes in an aquifer system.</title>
        <authorList>
            <person name="Anantharaman K."/>
            <person name="Brown C.T."/>
            <person name="Hug L.A."/>
            <person name="Sharon I."/>
            <person name="Castelle C.J."/>
            <person name="Probst A.J."/>
            <person name="Thomas B.C."/>
            <person name="Singh A."/>
            <person name="Wilkins M.J."/>
            <person name="Karaoz U."/>
            <person name="Brodie E.L."/>
            <person name="Williams K.H."/>
            <person name="Hubbard S.S."/>
            <person name="Banfield J.F."/>
        </authorList>
    </citation>
    <scope>NUCLEOTIDE SEQUENCE [LARGE SCALE GENOMIC DNA]</scope>
</reference>
<protein>
    <recommendedName>
        <fullName evidence="4">DUF5666 domain-containing protein</fullName>
    </recommendedName>
</protein>
<proteinExistence type="predicted"/>
<accession>A0A1F5SG09</accession>
<feature type="chain" id="PRO_5009521199" description="DUF5666 domain-containing protein" evidence="1">
    <location>
        <begin position="25"/>
        <end position="163"/>
    </location>
</feature>
<dbReference type="EMBL" id="MFGB01000020">
    <property type="protein sequence ID" value="OGF25657.1"/>
    <property type="molecule type" value="Genomic_DNA"/>
</dbReference>
<comment type="caution">
    <text evidence="2">The sequence shown here is derived from an EMBL/GenBank/DDBJ whole genome shotgun (WGS) entry which is preliminary data.</text>
</comment>
<gene>
    <name evidence="2" type="ORF">A2227_00400</name>
</gene>
<dbReference type="Proteomes" id="UP000178367">
    <property type="component" value="Unassembled WGS sequence"/>
</dbReference>
<dbReference type="STRING" id="1797994.A2227_00400"/>